<dbReference type="Proteomes" id="UP000076096">
    <property type="component" value="Chromosome"/>
</dbReference>
<organism evidence="1 2">
    <name type="scientific">Streptomyces qaidamensis</name>
    <dbReference type="NCBI Taxonomy" id="1783515"/>
    <lineage>
        <taxon>Bacteria</taxon>
        <taxon>Bacillati</taxon>
        <taxon>Actinomycetota</taxon>
        <taxon>Actinomycetes</taxon>
        <taxon>Kitasatosporales</taxon>
        <taxon>Streptomycetaceae</taxon>
        <taxon>Streptomyces</taxon>
        <taxon>Streptomyces aurantiacus group</taxon>
    </lineage>
</organism>
<evidence type="ECO:0000313" key="2">
    <source>
        <dbReference type="Proteomes" id="UP000076096"/>
    </source>
</evidence>
<dbReference type="EMBL" id="CP015098">
    <property type="protein sequence ID" value="AMW11871.1"/>
    <property type="molecule type" value="Genomic_DNA"/>
</dbReference>
<sequence>MIRFSPVLTLSGTARAGKRFEVPFSIERAAAGQLPEKLAFEVSYDEGTTWQPTKTVGGTHLSLTHPAKAGSVSLRAKLTDRKGNTLVQTIERAYLTTK</sequence>
<proteinExistence type="predicted"/>
<protein>
    <submittedName>
        <fullName evidence="1">Uncharacterized protein</fullName>
    </submittedName>
</protein>
<reference evidence="2" key="1">
    <citation type="submission" date="2016-04" db="EMBL/GenBank/DDBJ databases">
        <authorList>
            <person name="Zhang B."/>
        </authorList>
    </citation>
    <scope>NUCLEOTIDE SEQUENCE [LARGE SCALE GENOMIC DNA]</scope>
    <source>
        <strain evidence="2">S10</strain>
    </source>
</reference>
<accession>A0A143C3C4</accession>
<gene>
    <name evidence="1" type="ORF">A4E84_21630</name>
</gene>
<dbReference type="AlphaFoldDB" id="A0A143C3C4"/>
<evidence type="ECO:0000313" key="1">
    <source>
        <dbReference type="EMBL" id="AMW11871.1"/>
    </source>
</evidence>
<dbReference type="KEGG" id="stsi:A4E84_21630"/>
<dbReference type="STRING" id="1783515.A4E84_21630"/>
<name>A0A143C3C4_9ACTN</name>
<keyword evidence="2" id="KW-1185">Reference proteome</keyword>